<dbReference type="VEuPathDB" id="MicrosporidiaDB:THOM_1606"/>
<name>L7JVA0_TRAHO</name>
<dbReference type="AlphaFoldDB" id="L7JVA0"/>
<evidence type="ECO:0000313" key="1">
    <source>
        <dbReference type="EMBL" id="ELQ75413.1"/>
    </source>
</evidence>
<dbReference type="InParanoid" id="L7JVA0"/>
<reference evidence="1 2" key="1">
    <citation type="journal article" date="2012" name="PLoS Pathog.">
        <title>The genome of the obligate intracellular parasite Trachipleistophora hominis: new insights into microsporidian genome dynamics and reductive evolution.</title>
        <authorList>
            <person name="Heinz E."/>
            <person name="Williams T.A."/>
            <person name="Nakjang S."/>
            <person name="Noel C.J."/>
            <person name="Swan D.C."/>
            <person name="Goldberg A.V."/>
            <person name="Harris S.R."/>
            <person name="Weinmaier T."/>
            <person name="Markert S."/>
            <person name="Becher D."/>
            <person name="Bernhardt J."/>
            <person name="Dagan T."/>
            <person name="Hacker C."/>
            <person name="Lucocq J.M."/>
            <person name="Schweder T."/>
            <person name="Rattei T."/>
            <person name="Hall N."/>
            <person name="Hirt R.P."/>
            <person name="Embley T.M."/>
        </authorList>
    </citation>
    <scope>NUCLEOTIDE SEQUENCE [LARGE SCALE GENOMIC DNA]</scope>
</reference>
<dbReference type="HOGENOM" id="CLU_2962542_0_0_1"/>
<dbReference type="EMBL" id="JH993964">
    <property type="protein sequence ID" value="ELQ75413.1"/>
    <property type="molecule type" value="Genomic_DNA"/>
</dbReference>
<gene>
    <name evidence="1" type="ORF">THOM_1606</name>
</gene>
<proteinExistence type="predicted"/>
<organism evidence="1 2">
    <name type="scientific">Trachipleistophora hominis</name>
    <name type="common">Microsporidian parasite</name>
    <dbReference type="NCBI Taxonomy" id="72359"/>
    <lineage>
        <taxon>Eukaryota</taxon>
        <taxon>Fungi</taxon>
        <taxon>Fungi incertae sedis</taxon>
        <taxon>Microsporidia</taxon>
        <taxon>Pleistophoridae</taxon>
        <taxon>Trachipleistophora</taxon>
    </lineage>
</organism>
<accession>L7JVA0</accession>
<dbReference type="Proteomes" id="UP000011185">
    <property type="component" value="Unassembled WGS sequence"/>
</dbReference>
<keyword evidence="2" id="KW-1185">Reference proteome</keyword>
<protein>
    <submittedName>
        <fullName evidence="1">Uncharacterized protein</fullName>
    </submittedName>
</protein>
<sequence length="59" mass="7370">MKVEHKNREKLEIVKQKRYTRYEDERVKFLIKNRDLLDGYELERIDENDRDFEVGKINN</sequence>
<evidence type="ECO:0000313" key="2">
    <source>
        <dbReference type="Proteomes" id="UP000011185"/>
    </source>
</evidence>